<evidence type="ECO:0000256" key="10">
    <source>
        <dbReference type="SAM" id="Phobius"/>
    </source>
</evidence>
<feature type="binding site" evidence="8">
    <location>
        <position position="472"/>
    </location>
    <ligand>
        <name>Ca(2+)</name>
        <dbReference type="ChEBI" id="CHEBI:29108"/>
        <label>5</label>
    </ligand>
</feature>
<feature type="binding site" evidence="8">
    <location>
        <position position="358"/>
    </location>
    <ligand>
        <name>Ca(2+)</name>
        <dbReference type="ChEBI" id="CHEBI:29108"/>
        <label>2</label>
    </ligand>
</feature>
<feature type="transmembrane region" description="Helical" evidence="10">
    <location>
        <begin position="674"/>
        <end position="697"/>
    </location>
</feature>
<keyword evidence="3 8" id="KW-0479">Metal-binding</keyword>
<keyword evidence="13" id="KW-1185">Reference proteome</keyword>
<dbReference type="PRINTS" id="PR00138">
    <property type="entry name" value="MATRIXIN"/>
</dbReference>
<keyword evidence="10" id="KW-1133">Transmembrane helix</keyword>
<feature type="binding site" evidence="8">
    <location>
        <position position="344"/>
    </location>
    <ligand>
        <name>Zn(2+)</name>
        <dbReference type="ChEBI" id="CHEBI:29105"/>
        <label>1</label>
    </ligand>
</feature>
<feature type="binding site" evidence="8">
    <location>
        <position position="314"/>
    </location>
    <ligand>
        <name>Ca(2+)</name>
        <dbReference type="ChEBI" id="CHEBI:29108"/>
        <label>2</label>
    </ligand>
</feature>
<feature type="binding site" evidence="8">
    <location>
        <position position="334"/>
    </location>
    <ligand>
        <name>Ca(2+)</name>
        <dbReference type="ChEBI" id="CHEBI:29108"/>
        <label>3</label>
    </ligand>
</feature>
<evidence type="ECO:0000256" key="7">
    <source>
        <dbReference type="PIRSR" id="PIRSR621190-1"/>
    </source>
</evidence>
<keyword evidence="2" id="KW-0645">Protease</keyword>
<protein>
    <submittedName>
        <fullName evidence="12">Matrix metalloproteinase-1</fullName>
    </submittedName>
</protein>
<feature type="binding site" evidence="8">
    <location>
        <position position="383"/>
    </location>
    <ligand>
        <name>Zn(2+)</name>
        <dbReference type="ChEBI" id="CHEBI:29105"/>
        <label>2</label>
        <note>catalytic</note>
    </ligand>
</feature>
<evidence type="ECO:0000256" key="8">
    <source>
        <dbReference type="PIRSR" id="PIRSR621190-2"/>
    </source>
</evidence>
<feature type="binding site" evidence="8">
    <location>
        <position position="521"/>
    </location>
    <ligand>
        <name>Ca(2+)</name>
        <dbReference type="ChEBI" id="CHEBI:29108"/>
        <label>5</label>
    </ligand>
</feature>
<comment type="similarity">
    <text evidence="1">Belongs to the peptidase M10A family.</text>
</comment>
<feature type="binding site" evidence="8">
    <location>
        <position position="379"/>
    </location>
    <ligand>
        <name>Zn(2+)</name>
        <dbReference type="ChEBI" id="CHEBI:29105"/>
        <label>2</label>
        <note>catalytic</note>
    </ligand>
</feature>
<dbReference type="GO" id="GO:0031012">
    <property type="term" value="C:extracellular matrix"/>
    <property type="evidence" value="ECO:0007669"/>
    <property type="project" value="InterPro"/>
</dbReference>
<dbReference type="GO" id="GO:0006508">
    <property type="term" value="P:proteolysis"/>
    <property type="evidence" value="ECO:0007669"/>
    <property type="project" value="UniProtKB-KW"/>
</dbReference>
<feature type="region of interest" description="Disordered" evidence="9">
    <location>
        <begin position="328"/>
        <end position="349"/>
    </location>
</feature>
<dbReference type="InterPro" id="IPR036375">
    <property type="entry name" value="Hemopexin-like_dom_sf"/>
</dbReference>
<dbReference type="CDD" id="cd04278">
    <property type="entry name" value="ZnMc_MMP"/>
    <property type="match status" value="1"/>
</dbReference>
<feature type="binding site" description="in inhibited form" evidence="8">
    <location>
        <position position="213"/>
    </location>
    <ligand>
        <name>Zn(2+)</name>
        <dbReference type="ChEBI" id="CHEBI:29105"/>
        <label>2</label>
        <note>catalytic</note>
    </ligand>
</feature>
<reference evidence="12 13" key="1">
    <citation type="journal article" date="2021" name="Elife">
        <title>Chloroplast acquisition without the gene transfer in kleptoplastic sea slugs, Plakobranchus ocellatus.</title>
        <authorList>
            <person name="Maeda T."/>
            <person name="Takahashi S."/>
            <person name="Yoshida T."/>
            <person name="Shimamura S."/>
            <person name="Takaki Y."/>
            <person name="Nagai Y."/>
            <person name="Toyoda A."/>
            <person name="Suzuki Y."/>
            <person name="Arimoto A."/>
            <person name="Ishii H."/>
            <person name="Satoh N."/>
            <person name="Nishiyama T."/>
            <person name="Hasebe M."/>
            <person name="Maruyama T."/>
            <person name="Minagawa J."/>
            <person name="Obokata J."/>
            <person name="Shigenobu S."/>
        </authorList>
    </citation>
    <scope>NUCLEOTIDE SEQUENCE [LARGE SCALE GENOMIC DNA]</scope>
</reference>
<dbReference type="InterPro" id="IPR001818">
    <property type="entry name" value="Pept_M10_metallopeptidase"/>
</dbReference>
<dbReference type="PANTHER" id="PTHR10201:SF309">
    <property type="entry name" value="PEPTIDASE METALLOPEPTIDASE DOMAIN-CONTAINING PROTEIN"/>
    <property type="match status" value="1"/>
</dbReference>
<evidence type="ECO:0000313" key="12">
    <source>
        <dbReference type="EMBL" id="GFO16391.1"/>
    </source>
</evidence>
<evidence type="ECO:0000313" key="13">
    <source>
        <dbReference type="Proteomes" id="UP000735302"/>
    </source>
</evidence>
<keyword evidence="10" id="KW-0472">Membrane</keyword>
<accession>A0AAV4AZ46</accession>
<evidence type="ECO:0000256" key="5">
    <source>
        <dbReference type="ARBA" id="ARBA00022833"/>
    </source>
</evidence>
<proteinExistence type="inferred from homology"/>
<feature type="binding site" evidence="8">
    <location>
        <position position="389"/>
    </location>
    <ligand>
        <name>Zn(2+)</name>
        <dbReference type="ChEBI" id="CHEBI:29105"/>
        <label>2</label>
        <note>catalytic</note>
    </ligand>
</feature>
<dbReference type="SMART" id="SM00235">
    <property type="entry name" value="ZnMc"/>
    <property type="match status" value="1"/>
</dbReference>
<dbReference type="SUPFAM" id="SSF47090">
    <property type="entry name" value="PGBD-like"/>
    <property type="match status" value="1"/>
</dbReference>
<dbReference type="Gene3D" id="2.110.10.10">
    <property type="entry name" value="Hemopexin-like domain"/>
    <property type="match status" value="2"/>
</dbReference>
<dbReference type="InterPro" id="IPR036365">
    <property type="entry name" value="PGBD-like_sf"/>
</dbReference>
<comment type="caution">
    <text evidence="12">The sequence shown here is derived from an EMBL/GenBank/DDBJ whole genome shotgun (WGS) entry which is preliminary data.</text>
</comment>
<keyword evidence="5 8" id="KW-0862">Zinc</keyword>
<dbReference type="Proteomes" id="UP000735302">
    <property type="component" value="Unassembled WGS sequence"/>
</dbReference>
<evidence type="ECO:0000256" key="1">
    <source>
        <dbReference type="ARBA" id="ARBA00010370"/>
    </source>
</evidence>
<dbReference type="InterPro" id="IPR021190">
    <property type="entry name" value="Pept_M10A"/>
</dbReference>
<feature type="active site" evidence="7">
    <location>
        <position position="380"/>
    </location>
</feature>
<dbReference type="Gene3D" id="3.40.390.10">
    <property type="entry name" value="Collagenase (Catalytic Domain)"/>
    <property type="match status" value="1"/>
</dbReference>
<dbReference type="PANTHER" id="PTHR10201">
    <property type="entry name" value="MATRIX METALLOPROTEINASE"/>
    <property type="match status" value="1"/>
</dbReference>
<comment type="cofactor">
    <cofactor evidence="8">
        <name>Ca(2+)</name>
        <dbReference type="ChEBI" id="CHEBI:29108"/>
    </cofactor>
    <text evidence="8">Can bind about 5 Ca(2+) ions per subunit.</text>
</comment>
<feature type="domain" description="Peptidase metallopeptidase" evidence="11">
    <location>
        <begin position="260"/>
        <end position="421"/>
    </location>
</feature>
<dbReference type="SUPFAM" id="SSF55486">
    <property type="entry name" value="Metalloproteases ('zincins'), catalytic domain"/>
    <property type="match status" value="1"/>
</dbReference>
<dbReference type="InterPro" id="IPR033739">
    <property type="entry name" value="M10A_MMP"/>
</dbReference>
<feature type="binding site" evidence="8">
    <location>
        <position position="566"/>
    </location>
    <ligand>
        <name>Ca(2+)</name>
        <dbReference type="ChEBI" id="CHEBI:29108"/>
        <label>4</label>
    </ligand>
</feature>
<feature type="binding site" evidence="8">
    <location>
        <position position="397"/>
    </location>
    <ligand>
        <name>Zn(2+)</name>
        <dbReference type="ChEBI" id="CHEBI:29105"/>
        <label>2</label>
        <note>catalytic</note>
    </ligand>
</feature>
<dbReference type="InterPro" id="IPR024079">
    <property type="entry name" value="MetalloPept_cat_dom_sf"/>
</dbReference>
<evidence type="ECO:0000256" key="6">
    <source>
        <dbReference type="ARBA" id="ARBA00023049"/>
    </source>
</evidence>
<dbReference type="GO" id="GO:0030574">
    <property type="term" value="P:collagen catabolic process"/>
    <property type="evidence" value="ECO:0007669"/>
    <property type="project" value="TreeGrafter"/>
</dbReference>
<keyword evidence="10" id="KW-0812">Transmembrane</keyword>
<dbReference type="GO" id="GO:0005615">
    <property type="term" value="C:extracellular space"/>
    <property type="evidence" value="ECO:0007669"/>
    <property type="project" value="TreeGrafter"/>
</dbReference>
<feature type="binding site" evidence="8">
    <location>
        <position position="360"/>
    </location>
    <ligand>
        <name>Zn(2+)</name>
        <dbReference type="ChEBI" id="CHEBI:29105"/>
        <label>1</label>
    </ligand>
</feature>
<organism evidence="12 13">
    <name type="scientific">Plakobranchus ocellatus</name>
    <dbReference type="NCBI Taxonomy" id="259542"/>
    <lineage>
        <taxon>Eukaryota</taxon>
        <taxon>Metazoa</taxon>
        <taxon>Spiralia</taxon>
        <taxon>Lophotrochozoa</taxon>
        <taxon>Mollusca</taxon>
        <taxon>Gastropoda</taxon>
        <taxon>Heterobranchia</taxon>
        <taxon>Euthyneura</taxon>
        <taxon>Panpulmonata</taxon>
        <taxon>Sacoglossa</taxon>
        <taxon>Placobranchoidea</taxon>
        <taxon>Plakobranchidae</taxon>
        <taxon>Plakobranchus</taxon>
    </lineage>
</organism>
<feature type="binding site" evidence="8">
    <location>
        <position position="324"/>
    </location>
    <ligand>
        <name>Zn(2+)</name>
        <dbReference type="ChEBI" id="CHEBI:29105"/>
        <label>1</label>
    </ligand>
</feature>
<keyword evidence="6 12" id="KW-0482">Metalloprotease</keyword>
<evidence type="ECO:0000259" key="11">
    <source>
        <dbReference type="SMART" id="SM00235"/>
    </source>
</evidence>
<gene>
    <name evidence="12" type="ORF">PoB_004289600</name>
</gene>
<keyword evidence="4" id="KW-0378">Hydrolase</keyword>
<feature type="binding site" evidence="8">
    <location>
        <position position="362"/>
    </location>
    <ligand>
        <name>Ca(2+)</name>
        <dbReference type="ChEBI" id="CHEBI:29108"/>
        <label>3</label>
    </ligand>
</feature>
<evidence type="ECO:0000256" key="2">
    <source>
        <dbReference type="ARBA" id="ARBA00022670"/>
    </source>
</evidence>
<feature type="transmembrane region" description="Helical" evidence="10">
    <location>
        <begin position="85"/>
        <end position="105"/>
    </location>
</feature>
<name>A0AAV4AZ46_9GAST</name>
<dbReference type="GO" id="GO:0008270">
    <property type="term" value="F:zinc ion binding"/>
    <property type="evidence" value="ECO:0007669"/>
    <property type="project" value="InterPro"/>
</dbReference>
<dbReference type="GO" id="GO:0004222">
    <property type="term" value="F:metalloendopeptidase activity"/>
    <property type="evidence" value="ECO:0007669"/>
    <property type="project" value="InterPro"/>
</dbReference>
<keyword evidence="8" id="KW-0106">Calcium</keyword>
<evidence type="ECO:0000256" key="9">
    <source>
        <dbReference type="SAM" id="MobiDB-lite"/>
    </source>
</evidence>
<evidence type="ECO:0000256" key="4">
    <source>
        <dbReference type="ARBA" id="ARBA00022801"/>
    </source>
</evidence>
<dbReference type="GO" id="GO:0030198">
    <property type="term" value="P:extracellular matrix organization"/>
    <property type="evidence" value="ECO:0007669"/>
    <property type="project" value="TreeGrafter"/>
</dbReference>
<feature type="binding site" evidence="8">
    <location>
        <position position="333"/>
    </location>
    <ligand>
        <name>Ca(2+)</name>
        <dbReference type="ChEBI" id="CHEBI:29108"/>
        <label>3</label>
    </ligand>
</feature>
<dbReference type="SUPFAM" id="SSF50923">
    <property type="entry name" value="Hemopexin-like domain"/>
    <property type="match status" value="1"/>
</dbReference>
<sequence length="705" mass="80292">MKQDSTSKLKLCLLCRSILEQSSEVNNQPCPCLSTLEGKHYGIYSSSVETPTRMFRFRPEDSLAQQRRTITISTSKSHTPKTCSTILWVCAFTAVLAVSSAASLVSRNGHLGRPVTGNGKYIGAGNNEKDRQDVDEYLEKFGYYRHYHQQWSNPDLVNAETTSLQTPLSADMPPLHTEAEREEAVRLLQNFFHLRPSGHVDMETKEIISAKRCGVEDIADDDEVWGGKSENFGEGEGVIPQKNERHRRKRYAVGKYRDGSLQKWRLDRLTWRIDQPSSQLPEDVQRKTFQDAISTWEQVIPIKFEEETGAEEADIRVLFARREHGPKNDPVFDGKKSSNNTLAHAWGPSSRTKGLSGDVHFDEEDDWSDATELFIVAVHELGHSMGLKHSNDRSSIMYPIYQDVTKLSQDDLDGVDYMYGPNSDQAWRRSTKKPKKKSGFEEGRHGTVKPQWVTRPPPPSVDTCSHITLNAIFLDPAYVSRDIFIVVSGDHVHRLTQRGNVIQSEPLQDVFPDLPENPEIAVPLFSKQTTYFIKGESIWAYKDGALLKNFPRPTQEMGFPEKPLFSLSLEDPEGNVRPFLFGKNYWWLFDEYGQTSSYLPLAEFSRDLPNDVMFATQWSDKRLYAVSDDSYVILDGRNRLATHDKPIAGKPDWLRQLCMGTTITEVQAQKEADFHGWILVIPIVIVCCFLGVLVFLFGKYKERRI</sequence>
<comment type="cofactor">
    <cofactor evidence="8">
        <name>Zn(2+)</name>
        <dbReference type="ChEBI" id="CHEBI:29105"/>
    </cofactor>
    <text evidence="8">Binds 2 Zn(2+) ions per subunit.</text>
</comment>
<feature type="region of interest" description="Disordered" evidence="9">
    <location>
        <begin position="423"/>
        <end position="459"/>
    </location>
</feature>
<dbReference type="InterPro" id="IPR006026">
    <property type="entry name" value="Peptidase_Metallo"/>
</dbReference>
<dbReference type="AlphaFoldDB" id="A0AAV4AZ46"/>
<dbReference type="Pfam" id="PF00413">
    <property type="entry name" value="Peptidase_M10"/>
    <property type="match status" value="1"/>
</dbReference>
<dbReference type="EMBL" id="BLXT01004660">
    <property type="protein sequence ID" value="GFO16391.1"/>
    <property type="molecule type" value="Genomic_DNA"/>
</dbReference>
<evidence type="ECO:0000256" key="3">
    <source>
        <dbReference type="ARBA" id="ARBA00022723"/>
    </source>
</evidence>